<protein>
    <submittedName>
        <fullName evidence="3">Uncharacterized protein</fullName>
    </submittedName>
</protein>
<comment type="caution">
    <text evidence="3">The sequence shown here is derived from an EMBL/GenBank/DDBJ whole genome shotgun (WGS) entry which is preliminary data.</text>
</comment>
<feature type="transmembrane region" description="Helical" evidence="2">
    <location>
        <begin position="28"/>
        <end position="45"/>
    </location>
</feature>
<dbReference type="AlphaFoldDB" id="A0A9W6USY0"/>
<feature type="region of interest" description="Disordered" evidence="1">
    <location>
        <begin position="63"/>
        <end position="86"/>
    </location>
</feature>
<keyword evidence="2" id="KW-0472">Membrane</keyword>
<keyword evidence="2" id="KW-0812">Transmembrane</keyword>
<sequence>MITPSAVPLDTAISLAIPLNDDTVTPGFLGFGFFLALGAATFLLLRSMNKRLRKVQALRAAELEKQEQERAQKDEEEKTANGARGD</sequence>
<keyword evidence="2" id="KW-1133">Transmembrane helix</keyword>
<dbReference type="EMBL" id="BSRZ01000001">
    <property type="protein sequence ID" value="GLW62119.1"/>
    <property type="molecule type" value="Genomic_DNA"/>
</dbReference>
<dbReference type="RefSeq" id="WP_227022952.1">
    <property type="nucleotide sequence ID" value="NZ_BSRZ01000001.1"/>
</dbReference>
<keyword evidence="4" id="KW-1185">Reference proteome</keyword>
<proteinExistence type="predicted"/>
<evidence type="ECO:0000313" key="3">
    <source>
        <dbReference type="EMBL" id="GLW62119.1"/>
    </source>
</evidence>
<accession>A0A9W6USY0</accession>
<evidence type="ECO:0000256" key="2">
    <source>
        <dbReference type="SAM" id="Phobius"/>
    </source>
</evidence>
<gene>
    <name evidence="3" type="ORF">Arub01_03630</name>
</gene>
<reference evidence="3" key="1">
    <citation type="submission" date="2023-02" db="EMBL/GenBank/DDBJ databases">
        <title>Actinomadura rubrobrunea NBRC 14622.</title>
        <authorList>
            <person name="Ichikawa N."/>
            <person name="Sato H."/>
            <person name="Tonouchi N."/>
        </authorList>
    </citation>
    <scope>NUCLEOTIDE SEQUENCE</scope>
    <source>
        <strain evidence="3">NBRC 14622</strain>
    </source>
</reference>
<name>A0A9W6USY0_9ACTN</name>
<evidence type="ECO:0000256" key="1">
    <source>
        <dbReference type="SAM" id="MobiDB-lite"/>
    </source>
</evidence>
<evidence type="ECO:0000313" key="4">
    <source>
        <dbReference type="Proteomes" id="UP001165124"/>
    </source>
</evidence>
<dbReference type="Proteomes" id="UP001165124">
    <property type="component" value="Unassembled WGS sequence"/>
</dbReference>
<organism evidence="3 4">
    <name type="scientific">Actinomadura rubrobrunea</name>
    <dbReference type="NCBI Taxonomy" id="115335"/>
    <lineage>
        <taxon>Bacteria</taxon>
        <taxon>Bacillati</taxon>
        <taxon>Actinomycetota</taxon>
        <taxon>Actinomycetes</taxon>
        <taxon>Streptosporangiales</taxon>
        <taxon>Thermomonosporaceae</taxon>
        <taxon>Actinomadura</taxon>
    </lineage>
</organism>